<name>A0A3M9MMW2_9BACT</name>
<dbReference type="Proteomes" id="UP000272117">
    <property type="component" value="Unassembled WGS sequence"/>
</dbReference>
<sequence>MGLALTLLPVSSLYAQTPAKASTAATEQKPWVQSSFQGFSVSTPVALEKLDFALPAEQKALLHSMESYMGRTDQVIIYGMFMHIKNGTGNVQGSLQGAIQNAVTQLEGTDFQVDFMEQNNQKSSYLATGRFNRGTDKMVVKGYAYSDLKGKVYILSVFGMDNLKTDNAYSRMLSTIKVL</sequence>
<keyword evidence="2" id="KW-1185">Reference proteome</keyword>
<evidence type="ECO:0000313" key="1">
    <source>
        <dbReference type="EMBL" id="RNI26203.1"/>
    </source>
</evidence>
<accession>A0A3M9MMW2</accession>
<dbReference type="AlphaFoldDB" id="A0A3M9MMW2"/>
<gene>
    <name evidence="1" type="ORF">EFB08_15445</name>
</gene>
<protein>
    <submittedName>
        <fullName evidence="1">Uncharacterized protein</fullName>
    </submittedName>
</protein>
<organism evidence="1 2">
    <name type="scientific">Rufibacter latericius</name>
    <dbReference type="NCBI Taxonomy" id="2487040"/>
    <lineage>
        <taxon>Bacteria</taxon>
        <taxon>Pseudomonadati</taxon>
        <taxon>Bacteroidota</taxon>
        <taxon>Cytophagia</taxon>
        <taxon>Cytophagales</taxon>
        <taxon>Hymenobacteraceae</taxon>
        <taxon>Rufibacter</taxon>
    </lineage>
</organism>
<comment type="caution">
    <text evidence="1">The sequence shown here is derived from an EMBL/GenBank/DDBJ whole genome shotgun (WGS) entry which is preliminary data.</text>
</comment>
<proteinExistence type="predicted"/>
<reference evidence="1 2" key="1">
    <citation type="submission" date="2018-11" db="EMBL/GenBank/DDBJ databases">
        <title>Rufibacter latericius sp. nov., isolated from water in Baiyang Lake.</title>
        <authorList>
            <person name="Yang Y."/>
        </authorList>
    </citation>
    <scope>NUCLEOTIDE SEQUENCE [LARGE SCALE GENOMIC DNA]</scope>
    <source>
        <strain evidence="1 2">R-22-1c-1</strain>
    </source>
</reference>
<dbReference type="EMBL" id="RJJD01000008">
    <property type="protein sequence ID" value="RNI26203.1"/>
    <property type="molecule type" value="Genomic_DNA"/>
</dbReference>
<evidence type="ECO:0000313" key="2">
    <source>
        <dbReference type="Proteomes" id="UP000272117"/>
    </source>
</evidence>